<dbReference type="Gene3D" id="1.20.1270.10">
    <property type="match status" value="1"/>
</dbReference>
<dbReference type="AlphaFoldDB" id="A0AAU9IFE1"/>
<evidence type="ECO:0000256" key="5">
    <source>
        <dbReference type="SAM" id="Coils"/>
    </source>
</evidence>
<dbReference type="GO" id="GO:0034663">
    <property type="term" value="C:endoplasmic reticulum chaperone complex"/>
    <property type="evidence" value="ECO:0007669"/>
    <property type="project" value="TreeGrafter"/>
</dbReference>
<dbReference type="EMBL" id="CAJZBQ010000005">
    <property type="protein sequence ID" value="CAG9311977.1"/>
    <property type="molecule type" value="Genomic_DNA"/>
</dbReference>
<comment type="similarity">
    <text evidence="1">Belongs to the heat shock protein 70 family.</text>
</comment>
<feature type="chain" id="PRO_5043549563" description="Hypoxia up-regulated protein 1" evidence="7">
    <location>
        <begin position="22"/>
        <end position="918"/>
    </location>
</feature>
<keyword evidence="3" id="KW-0067">ATP-binding</keyword>
<dbReference type="Proteomes" id="UP001162131">
    <property type="component" value="Unassembled WGS sequence"/>
</dbReference>
<feature type="region of interest" description="Disordered" evidence="6">
    <location>
        <begin position="532"/>
        <end position="605"/>
    </location>
</feature>
<keyword evidence="7" id="KW-0732">Signal</keyword>
<keyword evidence="4" id="KW-0143">Chaperone</keyword>
<feature type="compositionally biased region" description="Basic and acidic residues" evidence="6">
    <location>
        <begin position="868"/>
        <end position="918"/>
    </location>
</feature>
<protein>
    <recommendedName>
        <fullName evidence="10">Hypoxia up-regulated protein 1</fullName>
    </recommendedName>
</protein>
<keyword evidence="5" id="KW-0175">Coiled coil</keyword>
<evidence type="ECO:0008006" key="10">
    <source>
        <dbReference type="Google" id="ProtNLM"/>
    </source>
</evidence>
<evidence type="ECO:0000256" key="7">
    <source>
        <dbReference type="SAM" id="SignalP"/>
    </source>
</evidence>
<feature type="region of interest" description="Disordered" evidence="6">
    <location>
        <begin position="861"/>
        <end position="918"/>
    </location>
</feature>
<gene>
    <name evidence="8" type="ORF">BSTOLATCC_MIC5235</name>
</gene>
<feature type="signal peptide" evidence="7">
    <location>
        <begin position="1"/>
        <end position="21"/>
    </location>
</feature>
<dbReference type="GO" id="GO:0030968">
    <property type="term" value="P:endoplasmic reticulum unfolded protein response"/>
    <property type="evidence" value="ECO:0007669"/>
    <property type="project" value="TreeGrafter"/>
</dbReference>
<keyword evidence="9" id="KW-1185">Reference proteome</keyword>
<dbReference type="FunFam" id="3.90.640.10:FF:000010">
    <property type="entry name" value="heat shock 70 kDa protein 14"/>
    <property type="match status" value="1"/>
</dbReference>
<evidence type="ECO:0000256" key="1">
    <source>
        <dbReference type="ARBA" id="ARBA00007381"/>
    </source>
</evidence>
<dbReference type="PRINTS" id="PR00301">
    <property type="entry name" value="HEATSHOCK70"/>
</dbReference>
<dbReference type="CDD" id="cd10230">
    <property type="entry name" value="ASKHA_NBD_HSP70_HYOU1"/>
    <property type="match status" value="1"/>
</dbReference>
<keyword evidence="2" id="KW-0547">Nucleotide-binding</keyword>
<dbReference type="Gene3D" id="3.30.420.40">
    <property type="match status" value="2"/>
</dbReference>
<sequence length="918" mass="104834">MKNTIFLFYLLTFLATASVIGIDFGTDNFKISLIRPGKKLVIVENEHSKRATPSAIAFTEQGRLFGENALKEQSKKPDLAIAFPHRLLGIPYTDVKARQNFLSTFQPIELFEDENRTSISYRIKGLDLTNEEVVVMVLEHAKKITEKFAEGHVKDCTITVPSFWTRAQRFALIYSAYAAGLNVLSFVNENTAAAFYYGIDRLDNTTTHRALFYNLGASYLQVTIAEYSTVERMFGTTNKQIENIQILAHASDKYLGGSFFDKLLAEHFVEEFQKSTGLNARESSRAMIRLFHQAQSTKKTLSASKVVPVTVNSLYKEKDLKITLTRDAFEEMMAPFLDKLVEPVNKALEIAGLTIEQINSFELIGGVSRIPKVQDVLKDKLKVELGTHLNGDEAMAHGAALFAANYSQVVHVKPLWLTDINLYNVTAQFYTKDGSEPFKTVEVFPYGVPVRNLERVILKHTEDLKIILQIAYGDKVVDALSYDVHGIQDLFVQSGKEVDLLFLFALDSSNLPFLYEVHSRIEVNVVKKVPKQKDKKVEEEKATEKGESEKEESKNEDKVEEDNKEKENTQEEGENKNEEKTSEDSKEKEEHKDTEAASEVKNSTSDKIEYEEITVKEMQDKKLEFNETDLEIPRTLKQEAAYELMTRIGAFKTKEEEKKRLAEVKNDLESYIYFLREKLEESAFIQVTQENEREEYSKSISETHDWMESAEYTIANSTEIKKAKKDLEGKIADALEREKESEIRDQAVADALAQILKLEEKLVTINATKPWIPKEEMAFTRLTINNTRSWISERVAEQKAKNPWDPLAFKTSEISSKVDQAVKQVEKLQRMQKPKPKVPEFMNFGKDFDWSKVKMENVTVDGESYSSEDMKNEEKKEEDKNQGQKAEEAKDEKEKTADGESEGEKAQEGTDKDFKEDL</sequence>
<dbReference type="GO" id="GO:0140662">
    <property type="term" value="F:ATP-dependent protein folding chaperone"/>
    <property type="evidence" value="ECO:0007669"/>
    <property type="project" value="InterPro"/>
</dbReference>
<evidence type="ECO:0000256" key="4">
    <source>
        <dbReference type="ARBA" id="ARBA00023186"/>
    </source>
</evidence>
<evidence type="ECO:0000256" key="6">
    <source>
        <dbReference type="SAM" id="MobiDB-lite"/>
    </source>
</evidence>
<dbReference type="GO" id="GO:0005524">
    <property type="term" value="F:ATP binding"/>
    <property type="evidence" value="ECO:0007669"/>
    <property type="project" value="UniProtKB-KW"/>
</dbReference>
<dbReference type="SUPFAM" id="SSF53067">
    <property type="entry name" value="Actin-like ATPase domain"/>
    <property type="match status" value="2"/>
</dbReference>
<dbReference type="Gene3D" id="3.30.30.30">
    <property type="match status" value="1"/>
</dbReference>
<proteinExistence type="inferred from homology"/>
<dbReference type="PANTHER" id="PTHR45639">
    <property type="entry name" value="HSC70CB, ISOFORM G-RELATED"/>
    <property type="match status" value="1"/>
</dbReference>
<comment type="caution">
    <text evidence="8">The sequence shown here is derived from an EMBL/GenBank/DDBJ whole genome shotgun (WGS) entry which is preliminary data.</text>
</comment>
<dbReference type="InterPro" id="IPR013126">
    <property type="entry name" value="Hsp_70_fam"/>
</dbReference>
<organism evidence="8 9">
    <name type="scientific">Blepharisma stoltei</name>
    <dbReference type="NCBI Taxonomy" id="1481888"/>
    <lineage>
        <taxon>Eukaryota</taxon>
        <taxon>Sar</taxon>
        <taxon>Alveolata</taxon>
        <taxon>Ciliophora</taxon>
        <taxon>Postciliodesmatophora</taxon>
        <taxon>Heterotrichea</taxon>
        <taxon>Heterotrichida</taxon>
        <taxon>Blepharismidae</taxon>
        <taxon>Blepharisma</taxon>
    </lineage>
</organism>
<reference evidence="8" key="1">
    <citation type="submission" date="2021-09" db="EMBL/GenBank/DDBJ databases">
        <authorList>
            <consortium name="AG Swart"/>
            <person name="Singh M."/>
            <person name="Singh A."/>
            <person name="Seah K."/>
            <person name="Emmerich C."/>
        </authorList>
    </citation>
    <scope>NUCLEOTIDE SEQUENCE</scope>
    <source>
        <strain evidence="8">ATCC30299</strain>
    </source>
</reference>
<feature type="coiled-coil region" evidence="5">
    <location>
        <begin position="717"/>
        <end position="744"/>
    </location>
</feature>
<evidence type="ECO:0000313" key="8">
    <source>
        <dbReference type="EMBL" id="CAG9311977.1"/>
    </source>
</evidence>
<name>A0AAU9IFE1_9CILI</name>
<dbReference type="InterPro" id="IPR029048">
    <property type="entry name" value="HSP70_C_sf"/>
</dbReference>
<dbReference type="SUPFAM" id="SSF100934">
    <property type="entry name" value="Heat shock protein 70kD (HSP70), C-terminal subdomain"/>
    <property type="match status" value="1"/>
</dbReference>
<dbReference type="PANTHER" id="PTHR45639:SF3">
    <property type="entry name" value="HYPOXIA UP-REGULATED PROTEIN 1"/>
    <property type="match status" value="1"/>
</dbReference>
<dbReference type="Pfam" id="PF00012">
    <property type="entry name" value="HSP70"/>
    <property type="match status" value="1"/>
</dbReference>
<dbReference type="Gene3D" id="3.90.640.10">
    <property type="entry name" value="Actin, Chain A, domain 4"/>
    <property type="match status" value="1"/>
</dbReference>
<dbReference type="InterPro" id="IPR043129">
    <property type="entry name" value="ATPase_NBD"/>
</dbReference>
<accession>A0AAU9IFE1</accession>
<evidence type="ECO:0000256" key="2">
    <source>
        <dbReference type="ARBA" id="ARBA00022741"/>
    </source>
</evidence>
<evidence type="ECO:0000313" key="9">
    <source>
        <dbReference type="Proteomes" id="UP001162131"/>
    </source>
</evidence>
<evidence type="ECO:0000256" key="3">
    <source>
        <dbReference type="ARBA" id="ARBA00022840"/>
    </source>
</evidence>
<feature type="compositionally biased region" description="Basic and acidic residues" evidence="6">
    <location>
        <begin position="532"/>
        <end position="595"/>
    </location>
</feature>